<accession>G5ECJ3</accession>
<dbReference type="InParanoid" id="G5ECJ3"/>
<dbReference type="WormBase" id="C06B8.2c">
    <property type="protein sequence ID" value="CE44873"/>
    <property type="gene ID" value="WBGene00007368"/>
</dbReference>
<dbReference type="PhylomeDB" id="G5ECJ3"/>
<evidence type="ECO:0000313" key="2">
    <source>
        <dbReference type="Proteomes" id="UP000001940"/>
    </source>
</evidence>
<name>G5ECJ3_CAEEL</name>
<evidence type="ECO:0000313" key="1">
    <source>
        <dbReference type="EMBL" id="CBL87047.1"/>
    </source>
</evidence>
<organism evidence="1 2">
    <name type="scientific">Caenorhabditis elegans</name>
    <dbReference type="NCBI Taxonomy" id="6239"/>
    <lineage>
        <taxon>Eukaryota</taxon>
        <taxon>Metazoa</taxon>
        <taxon>Ecdysozoa</taxon>
        <taxon>Nematoda</taxon>
        <taxon>Chromadorea</taxon>
        <taxon>Rhabditida</taxon>
        <taxon>Rhabditina</taxon>
        <taxon>Rhabditomorpha</taxon>
        <taxon>Rhabditoidea</taxon>
        <taxon>Rhabditidae</taxon>
        <taxon>Peloderinae</taxon>
        <taxon>Caenorhabditis</taxon>
    </lineage>
</organism>
<dbReference type="OMA" id="NIWIRIN"/>
<dbReference type="PANTHER" id="PTHR31389:SF5">
    <property type="entry name" value="NUCLEOTID_TRANS DOMAIN-CONTAINING PROTEIN"/>
    <property type="match status" value="1"/>
</dbReference>
<dbReference type="Proteomes" id="UP000001940">
    <property type="component" value="Chromosome V"/>
</dbReference>
<dbReference type="GeneID" id="180043"/>
<dbReference type="AGR" id="WB:WBGene00007368"/>
<dbReference type="Bgee" id="WBGene00007368">
    <property type="expression patterns" value="Expressed in embryo and 3 other cell types or tissues"/>
</dbReference>
<sequence>MLTRKKFVFFYVTLSFLALLLILHNSDRIIYCVNPKFEVLQTTPKPSFEVLEASTPTLLIDRACECVSSRTRESFDFCYKNPKNVSLVGKRFNCTWLSILEDLKLIGSHEQIMVELKRPVKNDSDIMFVSATSKNHLFNFNEMYNIVHRNWPNQNMILYSLDLTDAQILDIEKRPTVKVRKFDYSKYPNYVENWMEYRFKALILAEAIRDYANVWWIDAHTKWIHPNSLDTVYGDLAECANDVNCTKNSSIQTFINSTHSNYAVLTNGLLDYFPTFDTDVLKTNEKGLQVSAMLVYLARTPFTLEILKWHTLCALEEKCMNPPAAKLKCDIIPTWNSYAGCFRYDQSSINILLLNQFRDHNSYFMAKNITGVFLFGFPPGSTLTTYISVYQLVLSLGLSKNCQLGTVKVEKCKSNRKNTLICCYSLLMQSYLC</sequence>
<dbReference type="InterPro" id="IPR012444">
    <property type="entry name" value="DUF1647"/>
</dbReference>
<dbReference type="ExpressionAtlas" id="G5ECJ3">
    <property type="expression patterns" value="baseline and differential"/>
</dbReference>
<dbReference type="eggNOG" id="ENOG502SA4K">
    <property type="taxonomic scope" value="Eukaryota"/>
</dbReference>
<dbReference type="CTD" id="180043"/>
<dbReference type="RefSeq" id="NP_001256668.1">
    <property type="nucleotide sequence ID" value="NM_001269739.3"/>
</dbReference>
<dbReference type="EMBL" id="BX284605">
    <property type="protein sequence ID" value="CBL87047.1"/>
    <property type="molecule type" value="Genomic_DNA"/>
</dbReference>
<dbReference type="SMR" id="G5ECJ3"/>
<gene>
    <name evidence="1 3" type="ORF">C06B8.2</name>
    <name evidence="1" type="ORF">CELE_C06B8.2</name>
</gene>
<keyword evidence="2" id="KW-1185">Reference proteome</keyword>
<dbReference type="PaxDb" id="6239-C06B8.2c.1"/>
<dbReference type="OrthoDB" id="10053392at2759"/>
<dbReference type="STRING" id="6239.C06B8.2c.2"/>
<dbReference type="KEGG" id="cel:CELE_C06B8.2"/>
<protein>
    <submittedName>
        <fullName evidence="1">Nucleotid_trans domain-containing protein</fullName>
    </submittedName>
</protein>
<reference evidence="1 2" key="1">
    <citation type="journal article" date="1998" name="Science">
        <title>Genome sequence of the nematode C. elegans: a platform for investigating biology.</title>
        <authorList>
            <consortium name="The C. elegans sequencing consortium"/>
            <person name="Sulson J.E."/>
            <person name="Waterston R."/>
        </authorList>
    </citation>
    <scope>NUCLEOTIDE SEQUENCE [LARGE SCALE GENOMIC DNA]</scope>
    <source>
        <strain evidence="1 2">Bristol N2</strain>
    </source>
</reference>
<dbReference type="AlphaFoldDB" id="G5ECJ3"/>
<dbReference type="Pfam" id="PF07801">
    <property type="entry name" value="DUF1647"/>
    <property type="match status" value="1"/>
</dbReference>
<dbReference type="FunCoup" id="G5ECJ3">
    <property type="interactions" value="557"/>
</dbReference>
<evidence type="ECO:0000313" key="3">
    <source>
        <dbReference type="WormBase" id="C06B8.2c"/>
    </source>
</evidence>
<proteinExistence type="predicted"/>
<dbReference type="PANTHER" id="PTHR31389">
    <property type="entry name" value="LD39211P"/>
    <property type="match status" value="1"/>
</dbReference>